<dbReference type="Gene3D" id="3.40.630.30">
    <property type="match status" value="1"/>
</dbReference>
<feature type="domain" description="N-acetyltransferase" evidence="1">
    <location>
        <begin position="1"/>
        <end position="145"/>
    </location>
</feature>
<evidence type="ECO:0000259" key="1">
    <source>
        <dbReference type="PROSITE" id="PS51186"/>
    </source>
</evidence>
<gene>
    <name evidence="2" type="ORF">JF50_12085</name>
</gene>
<accession>A0A0C1MPX0</accession>
<proteinExistence type="predicted"/>
<sequence>MLKLIPSLAEHIDAFIEMEQYNDTAQFILPYTKAQHQTEMHKQDVIYLSILSHKVLSGFIILARQANREVEFRRIVVDSKFRGIGQQAIVQMEQYCMTQFDTQRIWLDVFESNQRGLHIYNKLGYKQFKTAPHQGQSLILMEKYL</sequence>
<dbReference type="Proteomes" id="UP000031327">
    <property type="component" value="Unassembled WGS sequence"/>
</dbReference>
<keyword evidence="2" id="KW-0808">Transferase</keyword>
<dbReference type="AlphaFoldDB" id="A0A0C1MPX0"/>
<evidence type="ECO:0000313" key="2">
    <source>
        <dbReference type="EMBL" id="KID56658.1"/>
    </source>
</evidence>
<evidence type="ECO:0000313" key="3">
    <source>
        <dbReference type="Proteomes" id="UP000031327"/>
    </source>
</evidence>
<dbReference type="GO" id="GO:0016747">
    <property type="term" value="F:acyltransferase activity, transferring groups other than amino-acyl groups"/>
    <property type="evidence" value="ECO:0007669"/>
    <property type="project" value="InterPro"/>
</dbReference>
<dbReference type="SUPFAM" id="SSF55729">
    <property type="entry name" value="Acyl-CoA N-acyltransferases (Nat)"/>
    <property type="match status" value="1"/>
</dbReference>
<name>A0A0C1MPX0_9GAMM</name>
<dbReference type="RefSeq" id="WP_039609726.1">
    <property type="nucleotide sequence ID" value="NZ_JWIC01000006.1"/>
</dbReference>
<dbReference type="PROSITE" id="PS51186">
    <property type="entry name" value="GNAT"/>
    <property type="match status" value="1"/>
</dbReference>
<dbReference type="EMBL" id="JWIC01000006">
    <property type="protein sequence ID" value="KID56658.1"/>
    <property type="molecule type" value="Genomic_DNA"/>
</dbReference>
<dbReference type="InterPro" id="IPR000182">
    <property type="entry name" value="GNAT_dom"/>
</dbReference>
<comment type="caution">
    <text evidence="2">The sequence shown here is derived from an EMBL/GenBank/DDBJ whole genome shotgun (WGS) entry which is preliminary data.</text>
</comment>
<dbReference type="Pfam" id="PF00583">
    <property type="entry name" value="Acetyltransf_1"/>
    <property type="match status" value="1"/>
</dbReference>
<organism evidence="2 3">
    <name type="scientific">Pseudoalteromonas luteoviolacea</name>
    <dbReference type="NCBI Taxonomy" id="43657"/>
    <lineage>
        <taxon>Bacteria</taxon>
        <taxon>Pseudomonadati</taxon>
        <taxon>Pseudomonadota</taxon>
        <taxon>Gammaproteobacteria</taxon>
        <taxon>Alteromonadales</taxon>
        <taxon>Pseudoalteromonadaceae</taxon>
        <taxon>Pseudoalteromonas</taxon>
    </lineage>
</organism>
<protein>
    <submittedName>
        <fullName evidence="2">Histone acetyltransferase</fullName>
    </submittedName>
</protein>
<dbReference type="OrthoDB" id="5815030at2"/>
<reference evidence="2 3" key="1">
    <citation type="submission" date="2014-12" db="EMBL/GenBank/DDBJ databases">
        <title>Draft Genome Sequence of Pseudoalteromonas luteoviolacea HI1.</title>
        <authorList>
            <person name="Asahina A.Y."/>
            <person name="Hadfield M.G."/>
        </authorList>
    </citation>
    <scope>NUCLEOTIDE SEQUENCE [LARGE SCALE GENOMIC DNA]</scope>
    <source>
        <strain evidence="2 3">HI1</strain>
    </source>
</reference>
<dbReference type="InterPro" id="IPR016181">
    <property type="entry name" value="Acyl_CoA_acyltransferase"/>
</dbReference>